<keyword evidence="12 14" id="KW-0234">DNA repair</keyword>
<evidence type="ECO:0000256" key="8">
    <source>
        <dbReference type="ARBA" id="ARBA00023015"/>
    </source>
</evidence>
<evidence type="ECO:0000256" key="12">
    <source>
        <dbReference type="ARBA" id="ARBA00023204"/>
    </source>
</evidence>
<dbReference type="FunCoup" id="A0A0V0R2W9">
    <property type="interactions" value="100"/>
</dbReference>
<sequence>MQNVNNIGLMNMDYSKNVFENLKLNGQKSKQKYENNKKKIQEWKNELEQAFEEIITSDEESSKNEKSENSENQNENSNANQQQFSEQLEMENSEKKFNKKRSVFDLFQNEQNGINGHKKEEENDDLWKKLNFDRENIQKAFNIIKKEYEKIKKKYGNKKIEHLEYKMSKLQYLQMIRRQKMQSYVQNQEQQQKKQSQNNNNEKFLNIMNSQKYNSNSSNKKQIEKALLQICSILQGPNFQDPLESKIMKKHKLNNFCYFNKSSKNYGLKSSDFRKLSQYKVQIDKIPKMGGNFAEAEKTIIPQQHNIINSKNAEKFFQLIEFQASQQMSKKFQERFARPQAKNLRIEEFDAIRVEPISSPLKIKFQQDKQQFFDNYSDIQHLTLAQLDGENSVNSKLKSMDAEQYAQFISMQVAKQWKLVMKDFFKISRFATKSRQDVEQNCKKFANYCQKEVRKKYLKSQKIQKEHQFRAKRLYKEMTIYWRRKEKELQELKKRQEKLELELKKKEEEEQEAIKKKRSLEYLMRQAGMFSFIMAKKIGVDMNKPSSTQQEIQEATGVGEGREEALEGGEKEVIIKGKKVKIQIDEDKAANEVAGIISQNQQKMQDYDLEHSRKNEGSELAITADDLKNTNQLDFTQVDEQNYDKLIQQSHLLKGTLKQYQLKGLRWLDNLFTQGINGILADEMGLGKTIQAIALLGTICSERNIWGPFLIIAPASTLYNWQQELRKFLPQLKVLPYWGSQKQRKIIRKFFSAKNLGQQNSVFHVVITSYQLIVSDEKAFHRIKWQYMILDEAQAIKNINSIRWQILLTIKARNKLLLTGTPIQNSMAELWALLHFIMPDLFNSHEQFQEWFSKNIEDAAQKDKTQLNTHQLQRLHMILKPFMLRRVKKDVEHEIGKKHEIQVFCEMTRRQKRFYDTIKAKLSITDFFMMIENRQKVENLMNLVMQFRKVCNHPELFERRPNRSSYLFVKPYYSTNVSLKFGEIKPLITDQKSPIAFEMPKLVYNEIVNANNFKKITIEKKFDLWSAEAVKQGLLSAKGNCLYSFIRFMGFSLQFLEFVKNCDCLYLQVILMHYFKKMQEFQFSEFNPERKKNGHLFYINQEVFRPNGFFSQFQQNEYFQQMLGFNPKRYFKYIPEVIANPIELNCSSISSQRKQFLAKENKEGYKILYGENYKKFQVQLSDSKNYYKRGQTSVLIDHNVAFKQGYLTHDTQESMQKLEIVDFASLVADSAKLNYLDGLLYKLKREGHRVLIFCQMTKMLNILEDFMAKRQYLFFRLDGSTNISDRKDMVTEFQTNPKIFCFLLSTRAGGLGITLTAADVVIFYDNDWNPTMDQQATDRAHRIGQTKDVFVYRMITKGTIEERIVRRAQQKQDIQTTVYGGGQLKTDTIRPQEVLELLFDEQDMNVNEKQRLQEMSSVINKKKQGKKQLFNDMEKGKKGPKKKEKGEKQPGQKKGKKQGRKKKNGKKQQDDDGERDEDENQDESQQNNQDDDDGYNIQLKLDDDDDEDDDEN</sequence>
<feature type="compositionally biased region" description="Low complexity" evidence="16">
    <location>
        <begin position="70"/>
        <end position="87"/>
    </location>
</feature>
<dbReference type="GO" id="GO:0042393">
    <property type="term" value="F:histone binding"/>
    <property type="evidence" value="ECO:0007669"/>
    <property type="project" value="TreeGrafter"/>
</dbReference>
<evidence type="ECO:0000256" key="5">
    <source>
        <dbReference type="ARBA" id="ARBA00022763"/>
    </source>
</evidence>
<gene>
    <name evidence="21" type="ORF">PPERSA_08958</name>
</gene>
<evidence type="ECO:0000256" key="4">
    <source>
        <dbReference type="ARBA" id="ARBA00022741"/>
    </source>
</evidence>
<feature type="domain" description="CTLH" evidence="17">
    <location>
        <begin position="136"/>
        <end position="183"/>
    </location>
</feature>
<evidence type="ECO:0000256" key="7">
    <source>
        <dbReference type="ARBA" id="ARBA00022840"/>
    </source>
</evidence>
<dbReference type="GO" id="GO:0006338">
    <property type="term" value="P:chromatin remodeling"/>
    <property type="evidence" value="ECO:0007669"/>
    <property type="project" value="UniProtKB-UniRule"/>
</dbReference>
<dbReference type="InParanoid" id="A0A0V0R2W9"/>
<comment type="subunit">
    <text evidence="14">Component of the INO80 chromatin-remodeling complex.</text>
</comment>
<dbReference type="GO" id="GO:0031011">
    <property type="term" value="C:Ino80 complex"/>
    <property type="evidence" value="ECO:0007669"/>
    <property type="project" value="UniProtKB-UniRule"/>
</dbReference>
<comment type="similarity">
    <text evidence="2 14">Belongs to the SNF2/RAD54 helicase family.</text>
</comment>
<dbReference type="PANTHER" id="PTHR45685:SF2">
    <property type="entry name" value="CHROMATIN-REMODELING ATPASE INO80"/>
    <property type="match status" value="1"/>
</dbReference>
<evidence type="ECO:0000256" key="6">
    <source>
        <dbReference type="ARBA" id="ARBA00022801"/>
    </source>
</evidence>
<dbReference type="InterPro" id="IPR001650">
    <property type="entry name" value="Helicase_C-like"/>
</dbReference>
<evidence type="ECO:0000256" key="16">
    <source>
        <dbReference type="SAM" id="MobiDB-lite"/>
    </source>
</evidence>
<dbReference type="Gene3D" id="3.40.50.10810">
    <property type="entry name" value="Tandem AAA-ATPase domain"/>
    <property type="match status" value="1"/>
</dbReference>
<dbReference type="SUPFAM" id="SSF52540">
    <property type="entry name" value="P-loop containing nucleoside triphosphate hydrolases"/>
    <property type="match status" value="2"/>
</dbReference>
<dbReference type="Pfam" id="PF13892">
    <property type="entry name" value="DBINO"/>
    <property type="match status" value="1"/>
</dbReference>
<dbReference type="PROSITE" id="PS51194">
    <property type="entry name" value="HELICASE_CTER"/>
    <property type="match status" value="1"/>
</dbReference>
<evidence type="ECO:0000256" key="10">
    <source>
        <dbReference type="ARBA" id="ARBA00023159"/>
    </source>
</evidence>
<dbReference type="InterPro" id="IPR050520">
    <property type="entry name" value="INO80/SWR1_helicase"/>
</dbReference>
<evidence type="ECO:0000256" key="2">
    <source>
        <dbReference type="ARBA" id="ARBA00007025"/>
    </source>
</evidence>
<dbReference type="PROSITE" id="PS50897">
    <property type="entry name" value="CTLH"/>
    <property type="match status" value="1"/>
</dbReference>
<keyword evidence="10" id="KW-0010">Activator</keyword>
<evidence type="ECO:0000259" key="17">
    <source>
        <dbReference type="PROSITE" id="PS50897"/>
    </source>
</evidence>
<comment type="function">
    <text evidence="14">ATPase component of the INO80 complex which remodels chromatin by shifting nucleosomes and is involved in DNA repair.</text>
</comment>
<keyword evidence="13" id="KW-0539">Nucleus</keyword>
<dbReference type="EC" id="3.6.4.-" evidence="14"/>
<keyword evidence="4" id="KW-0547">Nucleotide-binding</keyword>
<dbReference type="Pfam" id="PF00271">
    <property type="entry name" value="Helicase_C"/>
    <property type="match status" value="1"/>
</dbReference>
<evidence type="ECO:0000259" key="18">
    <source>
        <dbReference type="PROSITE" id="PS51192"/>
    </source>
</evidence>
<dbReference type="GO" id="GO:0005524">
    <property type="term" value="F:ATP binding"/>
    <property type="evidence" value="ECO:0007669"/>
    <property type="project" value="UniProtKB-UniRule"/>
</dbReference>
<feature type="compositionally biased region" description="Basic and acidic residues" evidence="16">
    <location>
        <begin position="60"/>
        <end position="69"/>
    </location>
</feature>
<dbReference type="SMART" id="SM00487">
    <property type="entry name" value="DEXDc"/>
    <property type="match status" value="1"/>
</dbReference>
<feature type="compositionally biased region" description="Basic residues" evidence="16">
    <location>
        <begin position="1451"/>
        <end position="1466"/>
    </location>
</feature>
<keyword evidence="15" id="KW-0175">Coiled coil</keyword>
<keyword evidence="9 14" id="KW-0238">DNA-binding</keyword>
<feature type="domain" description="DBINO" evidence="20">
    <location>
        <begin position="415"/>
        <end position="540"/>
    </location>
</feature>
<comment type="domain">
    <text evidence="14">The DBINO region is involved in binding to DNA.</text>
</comment>
<accession>A0A0V0R2W9</accession>
<feature type="compositionally biased region" description="Acidic residues" evidence="16">
    <location>
        <begin position="1471"/>
        <end position="1482"/>
    </location>
</feature>
<dbReference type="SMART" id="SM00490">
    <property type="entry name" value="HELICc"/>
    <property type="match status" value="1"/>
</dbReference>
<feature type="coiled-coil region" evidence="15">
    <location>
        <begin position="482"/>
        <end position="526"/>
    </location>
</feature>
<feature type="domain" description="Helicase C-terminal" evidence="19">
    <location>
        <begin position="1235"/>
        <end position="1390"/>
    </location>
</feature>
<feature type="region of interest" description="Disordered" evidence="16">
    <location>
        <begin position="1415"/>
        <end position="1512"/>
    </location>
</feature>
<dbReference type="Pfam" id="PF00176">
    <property type="entry name" value="SNF2-rel_dom"/>
    <property type="match status" value="1"/>
</dbReference>
<dbReference type="InterPro" id="IPR014001">
    <property type="entry name" value="Helicase_ATP-bd"/>
</dbReference>
<dbReference type="InterPro" id="IPR006595">
    <property type="entry name" value="CTLH_C"/>
</dbReference>
<dbReference type="InterPro" id="IPR027417">
    <property type="entry name" value="P-loop_NTPase"/>
</dbReference>
<name>A0A0V0R2W9_PSEPJ</name>
<dbReference type="EMBL" id="LDAU01000057">
    <property type="protein sequence ID" value="KRX08854.1"/>
    <property type="molecule type" value="Genomic_DNA"/>
</dbReference>
<comment type="subcellular location">
    <subcellularLocation>
        <location evidence="1 14">Nucleus</location>
    </subcellularLocation>
</comment>
<keyword evidence="11" id="KW-0804">Transcription</keyword>
<evidence type="ECO:0000256" key="15">
    <source>
        <dbReference type="SAM" id="Coils"/>
    </source>
</evidence>
<keyword evidence="7 14" id="KW-0067">ATP-binding</keyword>
<evidence type="ECO:0000256" key="14">
    <source>
        <dbReference type="RuleBase" id="RU368001"/>
    </source>
</evidence>
<evidence type="ECO:0000313" key="22">
    <source>
        <dbReference type="Proteomes" id="UP000054937"/>
    </source>
</evidence>
<dbReference type="InterPro" id="IPR038718">
    <property type="entry name" value="SNF2-like_sf"/>
</dbReference>
<keyword evidence="8" id="KW-0805">Transcription regulation</keyword>
<comment type="caution">
    <text evidence="21">The sequence shown here is derived from an EMBL/GenBank/DDBJ whole genome shotgun (WGS) entry which is preliminary data.</text>
</comment>
<dbReference type="InterPro" id="IPR020838">
    <property type="entry name" value="DBINO"/>
</dbReference>
<dbReference type="Proteomes" id="UP000054937">
    <property type="component" value="Unassembled WGS sequence"/>
</dbReference>
<keyword evidence="6 14" id="KW-0378">Hydrolase</keyword>
<dbReference type="FunFam" id="3.40.50.10810:FF:000051">
    <property type="entry name" value="Helicase SWR1"/>
    <property type="match status" value="1"/>
</dbReference>
<dbReference type="CDD" id="cd18793">
    <property type="entry name" value="SF2_C_SNF"/>
    <property type="match status" value="1"/>
</dbReference>
<dbReference type="PROSITE" id="PS51413">
    <property type="entry name" value="DBINO"/>
    <property type="match status" value="1"/>
</dbReference>
<dbReference type="InterPro" id="IPR049730">
    <property type="entry name" value="SNF2/RAD54-like_C"/>
</dbReference>
<dbReference type="Gene3D" id="3.40.50.300">
    <property type="entry name" value="P-loop containing nucleotide triphosphate hydrolases"/>
    <property type="match status" value="2"/>
</dbReference>
<evidence type="ECO:0000259" key="19">
    <source>
        <dbReference type="PROSITE" id="PS51194"/>
    </source>
</evidence>
<evidence type="ECO:0000256" key="1">
    <source>
        <dbReference type="ARBA" id="ARBA00004123"/>
    </source>
</evidence>
<dbReference type="InterPro" id="IPR000330">
    <property type="entry name" value="SNF2_N"/>
</dbReference>
<proteinExistence type="inferred from homology"/>
<evidence type="ECO:0000256" key="9">
    <source>
        <dbReference type="ARBA" id="ARBA00023125"/>
    </source>
</evidence>
<dbReference type="OMA" id="GNHTPLM"/>
<evidence type="ECO:0000259" key="20">
    <source>
        <dbReference type="PROSITE" id="PS51413"/>
    </source>
</evidence>
<feature type="region of interest" description="Disordered" evidence="16">
    <location>
        <begin position="51"/>
        <end position="92"/>
    </location>
</feature>
<dbReference type="PROSITE" id="PS51192">
    <property type="entry name" value="HELICASE_ATP_BIND_1"/>
    <property type="match status" value="1"/>
</dbReference>
<dbReference type="GO" id="GO:0006281">
    <property type="term" value="P:DNA repair"/>
    <property type="evidence" value="ECO:0007669"/>
    <property type="project" value="UniProtKB-UniRule"/>
</dbReference>
<evidence type="ECO:0000256" key="11">
    <source>
        <dbReference type="ARBA" id="ARBA00023163"/>
    </source>
</evidence>
<feature type="domain" description="Helicase ATP-binding" evidence="18">
    <location>
        <begin position="669"/>
        <end position="840"/>
    </location>
</feature>
<dbReference type="GO" id="GO:0003677">
    <property type="term" value="F:DNA binding"/>
    <property type="evidence" value="ECO:0007669"/>
    <property type="project" value="UniProtKB-UniRule"/>
</dbReference>
<dbReference type="OrthoDB" id="448448at2759"/>
<keyword evidence="5 14" id="KW-0227">DNA damage</keyword>
<keyword evidence="22" id="KW-1185">Reference proteome</keyword>
<protein>
    <recommendedName>
        <fullName evidence="3 14">Chromatin-remodeling ATPase INO80</fullName>
        <ecNumber evidence="14">3.6.4.-</ecNumber>
    </recommendedName>
</protein>
<feature type="compositionally biased region" description="Acidic residues" evidence="16">
    <location>
        <begin position="1502"/>
        <end position="1512"/>
    </location>
</feature>
<reference evidence="21 22" key="1">
    <citation type="journal article" date="2015" name="Sci. Rep.">
        <title>Genome of the facultative scuticociliatosis pathogen Pseudocohnilembus persalinus provides insight into its virulence through horizontal gene transfer.</title>
        <authorList>
            <person name="Xiong J."/>
            <person name="Wang G."/>
            <person name="Cheng J."/>
            <person name="Tian M."/>
            <person name="Pan X."/>
            <person name="Warren A."/>
            <person name="Jiang C."/>
            <person name="Yuan D."/>
            <person name="Miao W."/>
        </authorList>
    </citation>
    <scope>NUCLEOTIDE SEQUENCE [LARGE SCALE GENOMIC DNA]</scope>
    <source>
        <strain evidence="21">36N120E</strain>
    </source>
</reference>
<evidence type="ECO:0000256" key="3">
    <source>
        <dbReference type="ARBA" id="ARBA00019805"/>
    </source>
</evidence>
<evidence type="ECO:0000256" key="13">
    <source>
        <dbReference type="ARBA" id="ARBA00023242"/>
    </source>
</evidence>
<organism evidence="21 22">
    <name type="scientific">Pseudocohnilembus persalinus</name>
    <name type="common">Ciliate</name>
    <dbReference type="NCBI Taxonomy" id="266149"/>
    <lineage>
        <taxon>Eukaryota</taxon>
        <taxon>Sar</taxon>
        <taxon>Alveolata</taxon>
        <taxon>Ciliophora</taxon>
        <taxon>Intramacronucleata</taxon>
        <taxon>Oligohymenophorea</taxon>
        <taxon>Scuticociliatia</taxon>
        <taxon>Philasterida</taxon>
        <taxon>Pseudocohnilembidae</taxon>
        <taxon>Pseudocohnilembus</taxon>
    </lineage>
</organism>
<dbReference type="GO" id="GO:0016887">
    <property type="term" value="F:ATP hydrolysis activity"/>
    <property type="evidence" value="ECO:0007669"/>
    <property type="project" value="TreeGrafter"/>
</dbReference>
<evidence type="ECO:0000313" key="21">
    <source>
        <dbReference type="EMBL" id="KRX08854.1"/>
    </source>
</evidence>
<dbReference type="PANTHER" id="PTHR45685">
    <property type="entry name" value="HELICASE SRCAP-RELATED"/>
    <property type="match status" value="1"/>
</dbReference>
<comment type="catalytic activity">
    <reaction evidence="14">
        <text>ATP + H2O = ADP + phosphate + H(+)</text>
        <dbReference type="Rhea" id="RHEA:13065"/>
        <dbReference type="ChEBI" id="CHEBI:15377"/>
        <dbReference type="ChEBI" id="CHEBI:15378"/>
        <dbReference type="ChEBI" id="CHEBI:30616"/>
        <dbReference type="ChEBI" id="CHEBI:43474"/>
        <dbReference type="ChEBI" id="CHEBI:456216"/>
    </reaction>
</comment>